<dbReference type="SUPFAM" id="SSF56112">
    <property type="entry name" value="Protein kinase-like (PK-like)"/>
    <property type="match status" value="1"/>
</dbReference>
<evidence type="ECO:0000313" key="2">
    <source>
        <dbReference type="WBParaSite" id="Csp11.Scaffold630.g19277.t1"/>
    </source>
</evidence>
<dbReference type="Gene3D" id="3.30.200.20">
    <property type="entry name" value="Phosphorylase Kinase, domain 1"/>
    <property type="match status" value="1"/>
</dbReference>
<name>A0A1I7UTS8_9PELO</name>
<protein>
    <submittedName>
        <fullName evidence="2">Protein kinase domain-containing protein</fullName>
    </submittedName>
</protein>
<keyword evidence="1" id="KW-1185">Reference proteome</keyword>
<dbReference type="WBParaSite" id="Csp11.Scaffold630.g19277.t1">
    <property type="protein sequence ID" value="Csp11.Scaffold630.g19277.t1"/>
    <property type="gene ID" value="Csp11.Scaffold630.g19277"/>
</dbReference>
<evidence type="ECO:0000313" key="1">
    <source>
        <dbReference type="Proteomes" id="UP000095282"/>
    </source>
</evidence>
<dbReference type="InterPro" id="IPR011009">
    <property type="entry name" value="Kinase-like_dom_sf"/>
</dbReference>
<dbReference type="Proteomes" id="UP000095282">
    <property type="component" value="Unplaced"/>
</dbReference>
<reference evidence="2" key="1">
    <citation type="submission" date="2016-11" db="UniProtKB">
        <authorList>
            <consortium name="WormBaseParasite"/>
        </authorList>
    </citation>
    <scope>IDENTIFICATION</scope>
</reference>
<dbReference type="AlphaFoldDB" id="A0A1I7UTS8"/>
<sequence>MINPIGFLEKKLNRLYCRTVVGVSTELKKLITFLYVIDKRRTLCSEVPHWVDLNIQATFIFAHDVEPYPYLLDEWHKVRIIGEKYRVIQKLGQGTFATVYMTQHLESLMQP</sequence>
<proteinExistence type="predicted"/>
<accession>A0A1I7UTS8</accession>
<organism evidence="1 2">
    <name type="scientific">Caenorhabditis tropicalis</name>
    <dbReference type="NCBI Taxonomy" id="1561998"/>
    <lineage>
        <taxon>Eukaryota</taxon>
        <taxon>Metazoa</taxon>
        <taxon>Ecdysozoa</taxon>
        <taxon>Nematoda</taxon>
        <taxon>Chromadorea</taxon>
        <taxon>Rhabditida</taxon>
        <taxon>Rhabditina</taxon>
        <taxon>Rhabditomorpha</taxon>
        <taxon>Rhabditoidea</taxon>
        <taxon>Rhabditidae</taxon>
        <taxon>Peloderinae</taxon>
        <taxon>Caenorhabditis</taxon>
    </lineage>
</organism>